<reference evidence="5 6" key="1">
    <citation type="submission" date="2019-12" db="EMBL/GenBank/DDBJ databases">
        <title>Genomic-based taxomic classification of the family Erythrobacteraceae.</title>
        <authorList>
            <person name="Xu L."/>
        </authorList>
    </citation>
    <scope>NUCLEOTIDE SEQUENCE [LARGE SCALE GENOMIC DNA]</scope>
    <source>
        <strain evidence="5 6">JCM 10282</strain>
    </source>
</reference>
<dbReference type="EMBL" id="WTYB01000002">
    <property type="protein sequence ID" value="MXP38832.1"/>
    <property type="molecule type" value="Genomic_DNA"/>
</dbReference>
<keyword evidence="7" id="KW-1185">Reference proteome</keyword>
<dbReference type="Proteomes" id="UP000430021">
    <property type="component" value="Unassembled WGS sequence"/>
</dbReference>
<protein>
    <submittedName>
        <fullName evidence="5">ComF family protein</fullName>
    </submittedName>
</protein>
<comment type="caution">
    <text evidence="5">The sequence shown here is derived from an EMBL/GenBank/DDBJ whole genome shotgun (WGS) entry which is preliminary data.</text>
</comment>
<dbReference type="InterPro" id="IPR051910">
    <property type="entry name" value="ComF/GntX_DNA_util-trans"/>
</dbReference>
<organism evidence="5 6">
    <name type="scientific">Erythrobacter ramosus</name>
    <dbReference type="NCBI Taxonomy" id="35811"/>
    <lineage>
        <taxon>Bacteria</taxon>
        <taxon>Pseudomonadati</taxon>
        <taxon>Pseudomonadota</taxon>
        <taxon>Alphaproteobacteria</taxon>
        <taxon>Sphingomonadales</taxon>
        <taxon>Erythrobacteraceae</taxon>
        <taxon>Erythrobacter/Porphyrobacter group</taxon>
        <taxon>Erythrobacter</taxon>
    </lineage>
</organism>
<dbReference type="InterPro" id="IPR044005">
    <property type="entry name" value="DZR_2"/>
</dbReference>
<feature type="domain" description="Phosphoribosyltransferase" evidence="2">
    <location>
        <begin position="176"/>
        <end position="223"/>
    </location>
</feature>
<dbReference type="OrthoDB" id="9779910at2"/>
<name>A0A6I4UIW7_9SPHN</name>
<dbReference type="InterPro" id="IPR029057">
    <property type="entry name" value="PRTase-like"/>
</dbReference>
<dbReference type="AlphaFoldDB" id="A0A6I4UIW7"/>
<dbReference type="EMBL" id="JACICE010000002">
    <property type="protein sequence ID" value="MBB3776081.1"/>
    <property type="molecule type" value="Genomic_DNA"/>
</dbReference>
<proteinExistence type="inferred from homology"/>
<evidence type="ECO:0000313" key="5">
    <source>
        <dbReference type="EMBL" id="MXP38832.1"/>
    </source>
</evidence>
<evidence type="ECO:0000259" key="2">
    <source>
        <dbReference type="Pfam" id="PF00156"/>
    </source>
</evidence>
<dbReference type="PANTHER" id="PTHR47505">
    <property type="entry name" value="DNA UTILIZATION PROTEIN YHGH"/>
    <property type="match status" value="1"/>
</dbReference>
<dbReference type="Proteomes" id="UP000548685">
    <property type="component" value="Unassembled WGS sequence"/>
</dbReference>
<evidence type="ECO:0000313" key="6">
    <source>
        <dbReference type="Proteomes" id="UP000430021"/>
    </source>
</evidence>
<sequence>MVAVARFARHFGPVVDVLYPPRCPSCGVTIASQAGLCTDCWSSLEVPTPTENEVGAVPIYAATYYNETSRKLVLAYKHGGRIALARLLAQLVAARLPESQEGRAPPVLVPVPLHRWRLWQRGFNQAALLTHELARLGKGEPAVEALARHKRTPNLGGLGREARERVLTGTIRLNPARSARLAGRDVVLVDDVLTSGATSRACIAAMSEAGAASISVACFARVDQDHRLIHP</sequence>
<dbReference type="InterPro" id="IPR000836">
    <property type="entry name" value="PRTase_dom"/>
</dbReference>
<dbReference type="CDD" id="cd06223">
    <property type="entry name" value="PRTases_typeI"/>
    <property type="match status" value="1"/>
</dbReference>
<dbReference type="RefSeq" id="WP_160760938.1">
    <property type="nucleotide sequence ID" value="NZ_BAAADZ010000010.1"/>
</dbReference>
<evidence type="ECO:0000256" key="1">
    <source>
        <dbReference type="ARBA" id="ARBA00008007"/>
    </source>
</evidence>
<dbReference type="Pfam" id="PF00156">
    <property type="entry name" value="Pribosyltran"/>
    <property type="match status" value="1"/>
</dbReference>
<dbReference type="SUPFAM" id="SSF53271">
    <property type="entry name" value="PRTase-like"/>
    <property type="match status" value="1"/>
</dbReference>
<dbReference type="Pfam" id="PF18912">
    <property type="entry name" value="DZR_2"/>
    <property type="match status" value="1"/>
</dbReference>
<gene>
    <name evidence="4" type="ORF">FHS52_002050</name>
    <name evidence="5" type="ORF">GRI59_09460</name>
</gene>
<accession>A0A6I4UIW7</accession>
<dbReference type="Gene3D" id="3.40.50.2020">
    <property type="match status" value="1"/>
</dbReference>
<reference evidence="4 7" key="2">
    <citation type="submission" date="2020-08" db="EMBL/GenBank/DDBJ databases">
        <title>Genomic Encyclopedia of Type Strains, Phase IV (KMG-IV): sequencing the most valuable type-strain genomes for metagenomic binning, comparative biology and taxonomic classification.</title>
        <authorList>
            <person name="Goeker M."/>
        </authorList>
    </citation>
    <scope>NUCLEOTIDE SEQUENCE [LARGE SCALE GENOMIC DNA]</scope>
    <source>
        <strain evidence="4 7">DSM 8510</strain>
    </source>
</reference>
<dbReference type="PANTHER" id="PTHR47505:SF1">
    <property type="entry name" value="DNA UTILIZATION PROTEIN YHGH"/>
    <property type="match status" value="1"/>
</dbReference>
<evidence type="ECO:0000313" key="4">
    <source>
        <dbReference type="EMBL" id="MBB3776081.1"/>
    </source>
</evidence>
<feature type="domain" description="Double zinc ribbon" evidence="3">
    <location>
        <begin position="14"/>
        <end position="46"/>
    </location>
</feature>
<evidence type="ECO:0000313" key="7">
    <source>
        <dbReference type="Proteomes" id="UP000548685"/>
    </source>
</evidence>
<evidence type="ECO:0000259" key="3">
    <source>
        <dbReference type="Pfam" id="PF18912"/>
    </source>
</evidence>
<comment type="similarity">
    <text evidence="1">Belongs to the ComF/GntX family.</text>
</comment>